<dbReference type="PANTHER" id="PTHR32170:SF3">
    <property type="entry name" value="PROTEASOME ACTIVATOR COMPLEX SUBUNIT 4"/>
    <property type="match status" value="1"/>
</dbReference>
<dbReference type="InterPro" id="IPR035309">
    <property type="entry name" value="PSME4"/>
</dbReference>
<dbReference type="SUPFAM" id="SSF48371">
    <property type="entry name" value="ARM repeat"/>
    <property type="match status" value="1"/>
</dbReference>
<reference evidence="12" key="1">
    <citation type="submission" date="2015-03" db="EMBL/GenBank/DDBJ databases">
        <title>A transcriptome of Araucaria cunninghamii, an australian fine timber species.</title>
        <authorList>
            <person name="Jing Yi C.J.Y."/>
            <person name="Yin San L.Y.S."/>
            <person name="Abdul Karim S.S."/>
            <person name="Wan Azmi N.N."/>
            <person name="Hercus R.R."/>
            <person name="Croft L.L."/>
        </authorList>
    </citation>
    <scope>NUCLEOTIDE SEQUENCE</scope>
    <source>
        <strain evidence="12">MI0301</strain>
        <tissue evidence="12">Leaf</tissue>
    </source>
</reference>
<dbReference type="InterPro" id="IPR016024">
    <property type="entry name" value="ARM-type_fold"/>
</dbReference>
<name>A0A0D6R2L6_ARACU</name>
<keyword evidence="5" id="KW-0677">Repeat</keyword>
<evidence type="ECO:0000256" key="4">
    <source>
        <dbReference type="ARBA" id="ARBA00022490"/>
    </source>
</evidence>
<dbReference type="GO" id="GO:0006281">
    <property type="term" value="P:DNA repair"/>
    <property type="evidence" value="ECO:0007669"/>
    <property type="project" value="UniProtKB-KW"/>
</dbReference>
<comment type="similarity">
    <text evidence="3">Belongs to the BLM10 family.</text>
</comment>
<evidence type="ECO:0000256" key="3">
    <source>
        <dbReference type="ARBA" id="ARBA00005739"/>
    </source>
</evidence>
<evidence type="ECO:0000256" key="6">
    <source>
        <dbReference type="ARBA" id="ARBA00022763"/>
    </source>
</evidence>
<organism evidence="12">
    <name type="scientific">Araucaria cunninghamii</name>
    <name type="common">Hoop pine</name>
    <name type="synonym">Moreton Bay pine</name>
    <dbReference type="NCBI Taxonomy" id="56994"/>
    <lineage>
        <taxon>Eukaryota</taxon>
        <taxon>Viridiplantae</taxon>
        <taxon>Streptophyta</taxon>
        <taxon>Embryophyta</taxon>
        <taxon>Tracheophyta</taxon>
        <taxon>Spermatophyta</taxon>
        <taxon>Pinopsida</taxon>
        <taxon>Pinidae</taxon>
        <taxon>Conifers II</taxon>
        <taxon>Araucariales</taxon>
        <taxon>Araucariaceae</taxon>
        <taxon>Araucaria</taxon>
    </lineage>
</organism>
<dbReference type="GO" id="GO:0010499">
    <property type="term" value="P:proteasomal ubiquitin-independent protein catabolic process"/>
    <property type="evidence" value="ECO:0007669"/>
    <property type="project" value="TreeGrafter"/>
</dbReference>
<protein>
    <recommendedName>
        <fullName evidence="13">Proteasome activator subunit 4</fullName>
    </recommendedName>
</protein>
<keyword evidence="7" id="KW-0234">DNA repair</keyword>
<evidence type="ECO:0000256" key="2">
    <source>
        <dbReference type="ARBA" id="ARBA00004496"/>
    </source>
</evidence>
<dbReference type="InterPro" id="IPR032430">
    <property type="entry name" value="Blm10_mid"/>
</dbReference>
<dbReference type="InterPro" id="IPR021843">
    <property type="entry name" value="PSME4_C"/>
</dbReference>
<evidence type="ECO:0000256" key="5">
    <source>
        <dbReference type="ARBA" id="ARBA00022737"/>
    </source>
</evidence>
<evidence type="ECO:0008006" key="13">
    <source>
        <dbReference type="Google" id="ProtNLM"/>
    </source>
</evidence>
<dbReference type="Pfam" id="PF16507">
    <property type="entry name" value="HEAT_PSME4_mid"/>
    <property type="match status" value="2"/>
</dbReference>
<dbReference type="InterPro" id="IPR055455">
    <property type="entry name" value="HEAT_PSME4"/>
</dbReference>
<dbReference type="GO" id="GO:0005829">
    <property type="term" value="C:cytosol"/>
    <property type="evidence" value="ECO:0007669"/>
    <property type="project" value="TreeGrafter"/>
</dbReference>
<dbReference type="Pfam" id="PF11919">
    <property type="entry name" value="PSME4_C"/>
    <property type="match status" value="1"/>
</dbReference>
<evidence type="ECO:0000256" key="1">
    <source>
        <dbReference type="ARBA" id="ARBA00004324"/>
    </source>
</evidence>
<keyword evidence="6" id="KW-0227">DNA damage</keyword>
<accession>A0A0D6R2L6</accession>
<feature type="domain" description="Proteasome activator Blm10 middle HEAT repeats region" evidence="10">
    <location>
        <begin position="312"/>
        <end position="507"/>
    </location>
</feature>
<feature type="domain" description="Proteasome activator complex subunit 4-like HEAT repeat-like" evidence="11">
    <location>
        <begin position="1300"/>
        <end position="1390"/>
    </location>
</feature>
<proteinExistence type="inferred from homology"/>
<dbReference type="GO" id="GO:0016607">
    <property type="term" value="C:nuclear speck"/>
    <property type="evidence" value="ECO:0007669"/>
    <property type="project" value="UniProtKB-SubCell"/>
</dbReference>
<evidence type="ECO:0000259" key="10">
    <source>
        <dbReference type="Pfam" id="PF16507"/>
    </source>
</evidence>
<dbReference type="EMBL" id="GCKF01035074">
    <property type="protein sequence ID" value="JAG97054.1"/>
    <property type="molecule type" value="Transcribed_RNA"/>
</dbReference>
<feature type="domain" description="Proteasome activator complex subunit 4 C-terminal" evidence="9">
    <location>
        <begin position="1728"/>
        <end position="1812"/>
    </location>
</feature>
<comment type="subcellular location">
    <subcellularLocation>
        <location evidence="2">Cytoplasm</location>
    </subcellularLocation>
    <subcellularLocation>
        <location evidence="1">Nucleus speckle</location>
    </subcellularLocation>
</comment>
<keyword evidence="4" id="KW-0963">Cytoplasm</keyword>
<dbReference type="Gene3D" id="1.25.10.10">
    <property type="entry name" value="Leucine-rich Repeat Variant"/>
    <property type="match status" value="1"/>
</dbReference>
<evidence type="ECO:0000259" key="9">
    <source>
        <dbReference type="Pfam" id="PF11919"/>
    </source>
</evidence>
<evidence type="ECO:0000259" key="11">
    <source>
        <dbReference type="Pfam" id="PF23096"/>
    </source>
</evidence>
<feature type="domain" description="Proteasome activator Blm10 middle HEAT repeats region" evidence="10">
    <location>
        <begin position="525"/>
        <end position="828"/>
    </location>
</feature>
<evidence type="ECO:0000313" key="12">
    <source>
        <dbReference type="EMBL" id="JAG97054.1"/>
    </source>
</evidence>
<dbReference type="InterPro" id="IPR011989">
    <property type="entry name" value="ARM-like"/>
</dbReference>
<evidence type="ECO:0000256" key="8">
    <source>
        <dbReference type="ARBA" id="ARBA00023242"/>
    </source>
</evidence>
<dbReference type="Pfam" id="PF23096">
    <property type="entry name" value="HEAT_PSME4"/>
    <property type="match status" value="1"/>
</dbReference>
<dbReference type="GO" id="GO:0070628">
    <property type="term" value="F:proteasome binding"/>
    <property type="evidence" value="ECO:0007669"/>
    <property type="project" value="InterPro"/>
</dbReference>
<keyword evidence="8" id="KW-0539">Nucleus</keyword>
<dbReference type="PANTHER" id="PTHR32170">
    <property type="entry name" value="PROTEASOME ACTIVATOR COMPLEX SUBUNIT 4"/>
    <property type="match status" value="1"/>
</dbReference>
<evidence type="ECO:0000256" key="7">
    <source>
        <dbReference type="ARBA" id="ARBA00023204"/>
    </source>
</evidence>
<dbReference type="GO" id="GO:0016504">
    <property type="term" value="F:peptidase activator activity"/>
    <property type="evidence" value="ECO:0007669"/>
    <property type="project" value="InterPro"/>
</dbReference>
<sequence>MHMYNAWLPPPVAELTVKEKEAFAEVVNIVKSTWRPEDPGSAFATLKWIPILENFIQAKSEIALGDVKVLVETGLDLFLQSQHSLFVQVRWGNLLARLLKKYRKKLALTILWRPLYDLLVQIHLTRRQGAEGLKLKHRHLETMKSLIYNSRKFFPSGSAEEIWLEFRSFMDNLWHNSSLEGVGFVQLFLPMNADNQGFYNSNWIKDCLDLWVGMPNCQFWDFQWAAVIARCIKKCTTIDWECFLPVLFTRFLNLFEVPVANTSASYPFSRHDIPRSTISMFCSINLVTPMREIAKSIVFLLKPGGSAQVYFENMVSLLEQYYHPSNGGWWSYSLERFLRYLVFYFQKRLSEEQRNKEDGSNMVQNSLGRSERAAFVRVVLKLIERGQYSKNESLAATAASAASKLSYVEPSLVLPFVVSRFHIALDTITAPHQFKPAITAVAYASRALLLSSAEPAYLGTESDCVSSPVDYNHALIVSICNTLLGMDVNDPPKTLATMQLYGSIFSSLAEIGDKEGDSLMMLDISFSEWLDELLCRLFSLLLHVEPNSQSNEGHFLSPASGTFLVEHGSFYFLMLEILLGKLTRPLYLQALKKISKFVHSHILPGAAAEVGLLCSATLYTNPGEAVVYLIQPMISSVVSSLKDSPSTGFSSNQNFSRSSSEKVSLSPGLEASVTYYLNVLSVAINFGGPQLLQYKEEIKDAISAAFDASSWKVNEAGNYLLRSLIGSLVLYYPLDQYKCCLRYSCIKGLEEWISTKESDTAKALEGPKWHLPNNDEMVFANEILDVHLRSVLVKLKQICQTEHHQESGYEKQHLRVILLQIDASLQGVRSCLPDFHPLPKDGNIENEKRNTSYILGAAGVSIGSAELRQETAEIIDIACKYILKHIGDNSMLLELLVDILDALVNYGSLEYEEWSNHRQAWRTDSTSIKEPSTNFITGHHTQGKRRPRWAVIDRSYMHNTWRASQSGYYKYRLDDSLCPPEHIILLMNDLLELSMNAYDGVRLIAGKSLMKLLKRFPTLIKYCMPKLTSSLGNSGMPEHVALGACAILQSRTIMRHIMKDWSAFSSFILAILGSSHHESLKAQKSISELFIVFNLQYTGIPRSKAQSSAESLEMSEYMNFIAKIKSLSSDIHNMHWRYNLMAHRILLLLVLPSSDNADFPSNTREEIACHFLVHLKSHLPPVRVLAAASLVLLLQASPYKKSISDNLLNSGHSNVNTGSSLEDAFSSIIRGEDFIKDMLNGLSYDHFFPDSNSTTGRGNHTINITQSTKDKSINGWFQAFYAPWPRSRSWNSYLRGNAFLPSFSKLFKRLVQECGETFLHALQNPLEELLSATEEREKQCLASEVIAGVLHSGVTCVLEAWDSWLSTALQKVLRQPTVETTTEWAASMRFAVTGKGRNGKGIPLMRQKIMECLAEPLATTVATHMVAKRFNLLSAALIEIYPSCMPAEEINLQEKLLEELLNCMGHSAAQVRESVGTLLSILCSNLRLNSAFGNRSSIPIEKLNWSTFLVERAGSFASKIQNTTQTSALNGQLVSYEDKNGKSDSEEQEHIKWMETAFYFVISALRSGRASVLTDVIVGLLYPILSLQETSHKELSTLAKAAMELLKWQIIPQPYLSKAVSVLISATNDASWHTRVATLMFLQSFMYRHMFLLSSSETEHVWDQLQKLLKDNQVEVREHTATVLSGSMRGRNDELVKAFRDSSLKEALLLQKKSKTRLSKSDSSLAFKHGVVLALASLVLSVPYDMPSWLPESVTLLAEFIGEPSPIRSTVTRTIAEFRRTHADTWAIQKNSFTEDQLEVLADSSSSLSYFA</sequence>